<keyword evidence="2" id="KW-1185">Reference proteome</keyword>
<protein>
    <submittedName>
        <fullName evidence="1">Uncharacterized protein</fullName>
    </submittedName>
</protein>
<dbReference type="AlphaFoldDB" id="A0A7J6VAF3"/>
<sequence>MGADAIMWRPWRDDPHLTADLETADPLAVYGERFRALAVAAREADALSRRRVVFLSSKSNWHRVSVGTLAPSSVYRASNTVGVTSQALRPEIRMTQPKGVCTQPHCLDTDVPLVIQGDDFDPWRLTVVGTQGMDTPVVVPTTADSVVAQLEPNLYTWDLDTLQTRFCEQLRISQGLRRAAYDYSRMMHHELETEREMTRLFGNVGVGTSSYDLNTEAHWGARENLSDDD</sequence>
<dbReference type="OrthoDB" id="1987049at2759"/>
<comment type="caution">
    <text evidence="1">The sequence shown here is derived from an EMBL/GenBank/DDBJ whole genome shotgun (WGS) entry which is preliminary data.</text>
</comment>
<reference evidence="1 2" key="1">
    <citation type="submission" date="2020-06" db="EMBL/GenBank/DDBJ databases">
        <title>Transcriptomic and genomic resources for Thalictrum thalictroides and T. hernandezii: Facilitating candidate gene discovery in an emerging model plant lineage.</title>
        <authorList>
            <person name="Arias T."/>
            <person name="Riano-Pachon D.M."/>
            <person name="Di Stilio V.S."/>
        </authorList>
    </citation>
    <scope>NUCLEOTIDE SEQUENCE [LARGE SCALE GENOMIC DNA]</scope>
    <source>
        <strain evidence="2">cv. WT478/WT964</strain>
        <tissue evidence="1">Leaves</tissue>
    </source>
</reference>
<evidence type="ECO:0000313" key="2">
    <source>
        <dbReference type="Proteomes" id="UP000554482"/>
    </source>
</evidence>
<proteinExistence type="predicted"/>
<name>A0A7J6VAF3_THATH</name>
<dbReference type="Proteomes" id="UP000554482">
    <property type="component" value="Unassembled WGS sequence"/>
</dbReference>
<gene>
    <name evidence="1" type="ORF">FRX31_029259</name>
</gene>
<evidence type="ECO:0000313" key="1">
    <source>
        <dbReference type="EMBL" id="KAF5181155.1"/>
    </source>
</evidence>
<organism evidence="1 2">
    <name type="scientific">Thalictrum thalictroides</name>
    <name type="common">Rue-anemone</name>
    <name type="synonym">Anemone thalictroides</name>
    <dbReference type="NCBI Taxonomy" id="46969"/>
    <lineage>
        <taxon>Eukaryota</taxon>
        <taxon>Viridiplantae</taxon>
        <taxon>Streptophyta</taxon>
        <taxon>Embryophyta</taxon>
        <taxon>Tracheophyta</taxon>
        <taxon>Spermatophyta</taxon>
        <taxon>Magnoliopsida</taxon>
        <taxon>Ranunculales</taxon>
        <taxon>Ranunculaceae</taxon>
        <taxon>Thalictroideae</taxon>
        <taxon>Thalictrum</taxon>
    </lineage>
</organism>
<dbReference type="EMBL" id="JABWDY010036522">
    <property type="protein sequence ID" value="KAF5181155.1"/>
    <property type="molecule type" value="Genomic_DNA"/>
</dbReference>
<accession>A0A7J6VAF3</accession>